<feature type="region of interest" description="Disordered" evidence="1">
    <location>
        <begin position="83"/>
        <end position="113"/>
    </location>
</feature>
<proteinExistence type="predicted"/>
<dbReference type="Proteomes" id="UP000829291">
    <property type="component" value="Chromosome 2"/>
</dbReference>
<keyword evidence="2" id="KW-1185">Reference proteome</keyword>
<protein>
    <submittedName>
        <fullName evidence="3">Uncharacterized protein LOC124292986</fullName>
    </submittedName>
</protein>
<evidence type="ECO:0000256" key="1">
    <source>
        <dbReference type="SAM" id="MobiDB-lite"/>
    </source>
</evidence>
<feature type="region of interest" description="Disordered" evidence="1">
    <location>
        <begin position="1"/>
        <end position="41"/>
    </location>
</feature>
<evidence type="ECO:0000313" key="3">
    <source>
        <dbReference type="RefSeq" id="XP_046587835.1"/>
    </source>
</evidence>
<sequence length="439" mass="49697">MSSSRLTRSRRRESSGEEPFVMENPRVPETIPSPSVDPLPIPSTISQIDLLKIMSQQQEAAERQQQQLLQLLLDQQEQRKREQEQQLEQRRREQEQQLEQRRLDREAQERSETSLHELFRTTVAALQAVHQVNGSGEPAVTPRGSGVITPLPSPVPSPVPVPAVRQVRHPGQFQDVRDLRSVPFTRGVVESPIGRVTVNNEVGFSEPMPQVRPQYSHFNQLNNSGFPEVASQINEKPLYPLKPPIFDGKVPWADYERQFNTIAKHNQWDSAMRAHSLASCLRTPALNVLTALSEEEISDYEKLSSALKLRYGNDHLTKLYTAQLQTRRQGRDEDLASLSQDIERLSRIALPDHEPSRNLLATQAFLNAINDPEIKMAVGTSGLTSLREATAKALEVESWSCSLGLVLAFLQDQDQEQDRVFLARPRPRLTVQDLSKNKT</sequence>
<accession>A0ABM3FIK1</accession>
<dbReference type="PANTHER" id="PTHR45823:SF1">
    <property type="entry name" value="T-SNARE COILED-COIL HOMOLOGY DOMAIN-CONTAINING PROTEIN"/>
    <property type="match status" value="1"/>
</dbReference>
<evidence type="ECO:0000313" key="2">
    <source>
        <dbReference type="Proteomes" id="UP000829291"/>
    </source>
</evidence>
<name>A0ABM3FIK1_NEOLC</name>
<reference evidence="3" key="1">
    <citation type="submission" date="2025-08" db="UniProtKB">
        <authorList>
            <consortium name="RefSeq"/>
        </authorList>
    </citation>
    <scope>IDENTIFICATION</scope>
    <source>
        <tissue evidence="3">Thorax and Abdomen</tissue>
    </source>
</reference>
<dbReference type="RefSeq" id="XP_046587835.1">
    <property type="nucleotide sequence ID" value="XM_046731879.1"/>
</dbReference>
<organism evidence="2 3">
    <name type="scientific">Neodiprion lecontei</name>
    <name type="common">Redheaded pine sawfly</name>
    <dbReference type="NCBI Taxonomy" id="441921"/>
    <lineage>
        <taxon>Eukaryota</taxon>
        <taxon>Metazoa</taxon>
        <taxon>Ecdysozoa</taxon>
        <taxon>Arthropoda</taxon>
        <taxon>Hexapoda</taxon>
        <taxon>Insecta</taxon>
        <taxon>Pterygota</taxon>
        <taxon>Neoptera</taxon>
        <taxon>Endopterygota</taxon>
        <taxon>Hymenoptera</taxon>
        <taxon>Tenthredinoidea</taxon>
        <taxon>Diprionidae</taxon>
        <taxon>Diprioninae</taxon>
        <taxon>Neodiprion</taxon>
    </lineage>
</organism>
<dbReference type="PANTHER" id="PTHR45823">
    <property type="entry name" value="T-SNARE COILED-COIL HOMOLOGY DOMAIN-CONTAINING PROTEIN"/>
    <property type="match status" value="1"/>
</dbReference>
<gene>
    <name evidence="3" type="primary">LOC124292986</name>
</gene>
<dbReference type="GeneID" id="124292986"/>